<keyword evidence="6" id="KW-1185">Reference proteome</keyword>
<dbReference type="Proteomes" id="UP000626656">
    <property type="component" value="Unassembled WGS sequence"/>
</dbReference>
<keyword evidence="3" id="KW-0732">Signal</keyword>
<dbReference type="InterPro" id="IPR008964">
    <property type="entry name" value="Invasin/intimin_cell_adhesion"/>
</dbReference>
<feature type="signal peptide" evidence="3">
    <location>
        <begin position="1"/>
        <end position="49"/>
    </location>
</feature>
<evidence type="ECO:0000256" key="1">
    <source>
        <dbReference type="ARBA" id="ARBA00010116"/>
    </source>
</evidence>
<evidence type="ECO:0000313" key="6">
    <source>
        <dbReference type="Proteomes" id="UP000626656"/>
    </source>
</evidence>
<comment type="similarity">
    <text evidence="1">Belongs to the intimin/invasin family.</text>
</comment>
<dbReference type="InterPro" id="IPR003344">
    <property type="entry name" value="Big_1_dom"/>
</dbReference>
<evidence type="ECO:0000256" key="2">
    <source>
        <dbReference type="SAM" id="MobiDB-lite"/>
    </source>
</evidence>
<name>A0ABM8M6Q3_9GAMM</name>
<accession>A0ABM8M6Q3</accession>
<dbReference type="PROSITE" id="PS51127">
    <property type="entry name" value="BIG1"/>
    <property type="match status" value="1"/>
</dbReference>
<reference evidence="5 6" key="1">
    <citation type="submission" date="2020-05" db="EMBL/GenBank/DDBJ databases">
        <authorList>
            <person name="Petersen J."/>
            <person name="Sayavedra L."/>
        </authorList>
    </citation>
    <scope>NUCLEOTIDE SEQUENCE [LARGE SCALE GENOMIC DNA]</scope>
    <source>
        <strain evidence="5">B azoricus SOX ET2 1586I</strain>
    </source>
</reference>
<feature type="chain" id="PRO_5046057856" description="Big-1 domain-containing protein" evidence="3">
    <location>
        <begin position="50"/>
        <end position="814"/>
    </location>
</feature>
<dbReference type="SUPFAM" id="SSF49373">
    <property type="entry name" value="Invasin/intimin cell-adhesion fragments"/>
    <property type="match status" value="1"/>
</dbReference>
<evidence type="ECO:0000256" key="3">
    <source>
        <dbReference type="SAM" id="SignalP"/>
    </source>
</evidence>
<sequence>MPNFKTTDSLTMANATTKSQLTPTFNRLNKLRRFLALSLLVTLSFNAFSADNFQQPDKEESNKEEFNKEAYLDLSKPYTHKQSNTTKKDNQATTFLKEVAGTVRSAIGSTNSNNANKLGSKITTDVESHLKNKAINTTEGLINDKTNQFINKFGSGRSEISIHKIESKNPTYSIKTIQPLSKLDSNSKKLTFFQGQLASGENHGDRRSTINLGIGHRVLIEGGTAIAGINLFSDYETKSRHKRLSLGLEYQRSNFSAHVNSYYPTSHRKDIGDSTEEASAGYDLKVTGQMPYLPWAKIKGTRYHWDEKQGSDIKGTIFGVKVDLTPSIDVEFGTEKSNIADRASYMRLTTQFPLKDNESFTNFSIDSKPFRNAGIVNLTDLNPVERSNKIRVEKVSAGSKIILGAYNATTVGANCMLYNASGVAVKGGSGITTTNGRVNLPYVKLSKNSLYYSVCKDGSYVDEATGITTNAPTLRSAVVYSGGDLVLVASPLSEIAYRMANTAAGNLSVIKEKIAAANDTVAAAFGLGNTDVIATIPTDLNIAVAQNDNSGRFGLILAAISQMSENSADTSPNATIQALINDLEGMDGSHQSTIEGRKVGTQTVNVMTAIDNLKTSGGNNNTDNGAASGNTGAAGSATGEGSIMGNLAILKISLYDGTNGAPTAQDYIYAGVTGVSNLAEVNARVALAIPAKSDTTSEIQILVNNAPGVATTAHSTLTTNRTSVMVNGTSTATITMQAKDASGNNLTTGGLTVTMSAKNGSFATLSSVSDNDDGTYTATITAGKVVEKVTVSAAFGGSNVDDTVDVNFITLTIK</sequence>
<dbReference type="Gene3D" id="2.40.160.160">
    <property type="entry name" value="Inverse autotransporter, beta-domain"/>
    <property type="match status" value="1"/>
</dbReference>
<feature type="domain" description="Big-1" evidence="4">
    <location>
        <begin position="714"/>
        <end position="809"/>
    </location>
</feature>
<dbReference type="EMBL" id="CAHJWF010000038">
    <property type="protein sequence ID" value="CAB5497291.1"/>
    <property type="molecule type" value="Genomic_DNA"/>
</dbReference>
<evidence type="ECO:0000259" key="4">
    <source>
        <dbReference type="PROSITE" id="PS51127"/>
    </source>
</evidence>
<dbReference type="InterPro" id="IPR015217">
    <property type="entry name" value="Invasin_dom_3"/>
</dbReference>
<dbReference type="InterPro" id="IPR013783">
    <property type="entry name" value="Ig-like_fold"/>
</dbReference>
<evidence type="ECO:0000313" key="5">
    <source>
        <dbReference type="EMBL" id="CAB5497291.1"/>
    </source>
</evidence>
<proteinExistence type="inferred from homology"/>
<dbReference type="InterPro" id="IPR038177">
    <property type="entry name" value="IAT_beta_sf"/>
</dbReference>
<dbReference type="InterPro" id="IPR024519">
    <property type="entry name" value="IAT_beta"/>
</dbReference>
<dbReference type="SMART" id="SM00634">
    <property type="entry name" value="BID_1"/>
    <property type="match status" value="1"/>
</dbReference>
<gene>
    <name evidence="5" type="ORF">AZO1586I_149</name>
</gene>
<dbReference type="Pfam" id="PF09134">
    <property type="entry name" value="Invasin_D3"/>
    <property type="match status" value="1"/>
</dbReference>
<organism evidence="5 6">
    <name type="scientific">Bathymodiolus thermophilus thioautotrophic gill symbiont</name>
    <dbReference type="NCBI Taxonomy" id="2360"/>
    <lineage>
        <taxon>Bacteria</taxon>
        <taxon>Pseudomonadati</taxon>
        <taxon>Pseudomonadota</taxon>
        <taxon>Gammaproteobacteria</taxon>
        <taxon>sulfur-oxidizing symbionts</taxon>
    </lineage>
</organism>
<feature type="region of interest" description="Disordered" evidence="2">
    <location>
        <begin position="615"/>
        <end position="634"/>
    </location>
</feature>
<comment type="caution">
    <text evidence="5">The sequence shown here is derived from an EMBL/GenBank/DDBJ whole genome shotgun (WGS) entry which is preliminary data.</text>
</comment>
<dbReference type="Pfam" id="PF11924">
    <property type="entry name" value="IAT_beta"/>
    <property type="match status" value="1"/>
</dbReference>
<protein>
    <recommendedName>
        <fullName evidence="4">Big-1 domain-containing protein</fullName>
    </recommendedName>
</protein>
<dbReference type="RefSeq" id="WP_202783959.1">
    <property type="nucleotide sequence ID" value="NZ_CAHJWF010000038.1"/>
</dbReference>
<dbReference type="Gene3D" id="2.60.40.10">
    <property type="entry name" value="Immunoglobulins"/>
    <property type="match status" value="1"/>
</dbReference>